<dbReference type="EMBL" id="CAJNOB010000023">
    <property type="protein sequence ID" value="CAF0698945.1"/>
    <property type="molecule type" value="Genomic_DNA"/>
</dbReference>
<dbReference type="PANTHER" id="PTHR42883">
    <property type="entry name" value="GLUCOSE-1-PHOSPHATE THYMIDYLTRANSFERASE"/>
    <property type="match status" value="1"/>
</dbReference>
<dbReference type="GO" id="GO:0008879">
    <property type="term" value="F:glucose-1-phosphate thymidylyltransferase activity"/>
    <property type="evidence" value="ECO:0007669"/>
    <property type="project" value="UniProtKB-EC"/>
</dbReference>
<proteinExistence type="predicted"/>
<protein>
    <submittedName>
        <fullName evidence="2">Glucose-1-phosphate thymidylyltransferase</fullName>
        <ecNumber evidence="2">2.7.7.24</ecNumber>
    </submittedName>
</protein>
<accession>A0A8J2FSJ3</accession>
<sequence length="268" mass="30228">MGSWRPFPIHSWDMKAIILAAGYGTRLAPLTDCCPKALLPVGGRPILEYILDSLVATDGIEEACVVSNAKFYPSFLQWAATWKTQASLPFALHILNDGTTSDATRRGAIGDLWFALTDRGWNQDEILVVAGDNLFRSSLSPMVQLGRDRRAPVVAVYRVPELASVRLYNHLRTDREGRIVFFEEKPDSPQDTRVAVGLYYFPPELPQWLKDYLCQTDNRDQPGRFIQWLFPKVPVYVWELPGLWFDIGSRQALEEADQAVRSVGVSKA</sequence>
<organism evidence="2 3">
    <name type="scientific">Candidatus Methylacidithermus pantelleriae</name>
    <dbReference type="NCBI Taxonomy" id="2744239"/>
    <lineage>
        <taxon>Bacteria</taxon>
        <taxon>Pseudomonadati</taxon>
        <taxon>Verrucomicrobiota</taxon>
        <taxon>Methylacidiphilae</taxon>
        <taxon>Methylacidiphilales</taxon>
        <taxon>Methylacidiphilaceae</taxon>
        <taxon>Candidatus Methylacidithermus</taxon>
    </lineage>
</organism>
<dbReference type="SUPFAM" id="SSF53448">
    <property type="entry name" value="Nucleotide-diphospho-sugar transferases"/>
    <property type="match status" value="1"/>
</dbReference>
<gene>
    <name evidence="2" type="primary">rmlA</name>
    <name evidence="2" type="ORF">MPNT_30073</name>
</gene>
<reference evidence="2" key="1">
    <citation type="submission" date="2021-02" db="EMBL/GenBank/DDBJ databases">
        <authorList>
            <person name="Cremers G."/>
            <person name="Picone N."/>
        </authorList>
    </citation>
    <scope>NUCLEOTIDE SEQUENCE</scope>
    <source>
        <strain evidence="2">PQ17</strain>
    </source>
</reference>
<evidence type="ECO:0000259" key="1">
    <source>
        <dbReference type="Pfam" id="PF00483"/>
    </source>
</evidence>
<dbReference type="CDD" id="cd04181">
    <property type="entry name" value="NTP_transferase"/>
    <property type="match status" value="1"/>
</dbReference>
<feature type="domain" description="Nucleotidyl transferase" evidence="1">
    <location>
        <begin position="15"/>
        <end position="261"/>
    </location>
</feature>
<dbReference type="Proteomes" id="UP000663859">
    <property type="component" value="Unassembled WGS sequence"/>
</dbReference>
<dbReference type="Gene3D" id="3.90.550.10">
    <property type="entry name" value="Spore Coat Polysaccharide Biosynthesis Protein SpsA, Chain A"/>
    <property type="match status" value="1"/>
</dbReference>
<name>A0A8J2FSJ3_9BACT</name>
<dbReference type="InterPro" id="IPR029044">
    <property type="entry name" value="Nucleotide-diphossugar_trans"/>
</dbReference>
<keyword evidence="2" id="KW-0548">Nucleotidyltransferase</keyword>
<keyword evidence="2" id="KW-0808">Transferase</keyword>
<evidence type="ECO:0000313" key="2">
    <source>
        <dbReference type="EMBL" id="CAF0698945.1"/>
    </source>
</evidence>
<keyword evidence="3" id="KW-1185">Reference proteome</keyword>
<dbReference type="EC" id="2.7.7.24" evidence="2"/>
<dbReference type="PANTHER" id="PTHR42883:SF2">
    <property type="entry name" value="THYMIDYLYLTRANSFERASE"/>
    <property type="match status" value="1"/>
</dbReference>
<comment type="caution">
    <text evidence="2">The sequence shown here is derived from an EMBL/GenBank/DDBJ whole genome shotgun (WGS) entry which is preliminary data.</text>
</comment>
<dbReference type="AlphaFoldDB" id="A0A8J2FSJ3"/>
<dbReference type="Pfam" id="PF00483">
    <property type="entry name" value="NTP_transferase"/>
    <property type="match status" value="1"/>
</dbReference>
<dbReference type="InterPro" id="IPR005835">
    <property type="entry name" value="NTP_transferase_dom"/>
</dbReference>
<evidence type="ECO:0000313" key="3">
    <source>
        <dbReference type="Proteomes" id="UP000663859"/>
    </source>
</evidence>